<name>A0A8J8FFI0_9BACT</name>
<evidence type="ECO:0000256" key="1">
    <source>
        <dbReference type="SAM" id="SignalP"/>
    </source>
</evidence>
<dbReference type="Pfam" id="PF03781">
    <property type="entry name" value="FGE-sulfatase"/>
    <property type="match status" value="1"/>
</dbReference>
<dbReference type="SUPFAM" id="SSF56436">
    <property type="entry name" value="C-type lectin-like"/>
    <property type="match status" value="1"/>
</dbReference>
<feature type="domain" description="Sulfatase-modifying factor enzyme-like" evidence="2">
    <location>
        <begin position="70"/>
        <end position="375"/>
    </location>
</feature>
<dbReference type="AlphaFoldDB" id="A0A8J8FFI0"/>
<keyword evidence="1" id="KW-0732">Signal</keyword>
<dbReference type="InterPro" id="IPR042095">
    <property type="entry name" value="SUMF_sf"/>
</dbReference>
<dbReference type="InterPro" id="IPR005532">
    <property type="entry name" value="SUMF_dom"/>
</dbReference>
<dbReference type="PANTHER" id="PTHR23150:SF19">
    <property type="entry name" value="FORMYLGLYCINE-GENERATING ENZYME"/>
    <property type="match status" value="1"/>
</dbReference>
<evidence type="ECO:0000313" key="4">
    <source>
        <dbReference type="Proteomes" id="UP000598971"/>
    </source>
</evidence>
<comment type="caution">
    <text evidence="3">The sequence shown here is derived from an EMBL/GenBank/DDBJ whole genome shotgun (WGS) entry which is preliminary data.</text>
</comment>
<gene>
    <name evidence="3" type="ORF">GD597_09315</name>
</gene>
<dbReference type="PANTHER" id="PTHR23150">
    <property type="entry name" value="SULFATASE MODIFYING FACTOR 1, 2"/>
    <property type="match status" value="1"/>
</dbReference>
<organism evidence="3 4">
    <name type="scientific">Limnovirga soli</name>
    <dbReference type="NCBI Taxonomy" id="2656915"/>
    <lineage>
        <taxon>Bacteria</taxon>
        <taxon>Pseudomonadati</taxon>
        <taxon>Bacteroidota</taxon>
        <taxon>Chitinophagia</taxon>
        <taxon>Chitinophagales</taxon>
        <taxon>Chitinophagaceae</taxon>
        <taxon>Limnovirga</taxon>
    </lineage>
</organism>
<proteinExistence type="predicted"/>
<evidence type="ECO:0000313" key="3">
    <source>
        <dbReference type="EMBL" id="NNV55657.1"/>
    </source>
</evidence>
<feature type="signal peptide" evidence="1">
    <location>
        <begin position="1"/>
        <end position="22"/>
    </location>
</feature>
<dbReference type="InterPro" id="IPR016187">
    <property type="entry name" value="CTDL_fold"/>
</dbReference>
<accession>A0A8J8FFI0</accession>
<dbReference type="RefSeq" id="WP_171607590.1">
    <property type="nucleotide sequence ID" value="NZ_WHPF01000006.1"/>
</dbReference>
<dbReference type="Proteomes" id="UP000598971">
    <property type="component" value="Unassembled WGS sequence"/>
</dbReference>
<dbReference type="EMBL" id="WHPF01000006">
    <property type="protein sequence ID" value="NNV55657.1"/>
    <property type="molecule type" value="Genomic_DNA"/>
</dbReference>
<feature type="chain" id="PRO_5035157407" evidence="1">
    <location>
        <begin position="23"/>
        <end position="378"/>
    </location>
</feature>
<protein>
    <submittedName>
        <fullName evidence="3">SUMF1/EgtB/PvdO family nonheme iron enzyme</fullName>
    </submittedName>
</protein>
<dbReference type="InterPro" id="IPR051043">
    <property type="entry name" value="Sulfatase_Mod_Factor_Kinase"/>
</dbReference>
<sequence length="378" mass="42061">MTKHHWLFAFTITLLLAACNNANQHTDTTADSLGNKKDTGVDCHSGVPSRFGNTTDTTQKINTDTGIGTTGMVLIPGGTFSMGGDNQQAAEDEFPKHRVTVNGFYMDATEVTNAQFAAFVKATNYVTTAEIKPNWEEIKKQVPPGTPKPPDDKLVAASLIFKQSPVPVSLQDYSQWWEWKPGADWKHPQGPGSSIKGKDNYPVVHISWDDAMAYCKWAGKRLPTEAEWEFASRGGMENDIYEWGNENVDKGAVKCNSWQGQFPYKNTGRDGFQGASPVKSFKPNGFGLYDMAGNVWEWCADWYQYDYYKTVVNGVLNPQGPEKSYDPDEPYTPKRVVRGGSFLCNDGYCSGYRVARRMKSSPDTGMEHTGFRCVKNAN</sequence>
<evidence type="ECO:0000259" key="2">
    <source>
        <dbReference type="Pfam" id="PF03781"/>
    </source>
</evidence>
<dbReference type="PROSITE" id="PS51257">
    <property type="entry name" value="PROKAR_LIPOPROTEIN"/>
    <property type="match status" value="1"/>
</dbReference>
<dbReference type="Gene3D" id="3.90.1580.10">
    <property type="entry name" value="paralog of FGE (formylglycine-generating enzyme)"/>
    <property type="match status" value="1"/>
</dbReference>
<keyword evidence="4" id="KW-1185">Reference proteome</keyword>
<dbReference type="GO" id="GO:0120147">
    <property type="term" value="F:formylglycine-generating oxidase activity"/>
    <property type="evidence" value="ECO:0007669"/>
    <property type="project" value="TreeGrafter"/>
</dbReference>
<reference evidence="3" key="1">
    <citation type="submission" date="2019-10" db="EMBL/GenBank/DDBJ databases">
        <title>Draft genome sequence of Panacibacter sp. KCS-6.</title>
        <authorList>
            <person name="Yim K.J."/>
        </authorList>
    </citation>
    <scope>NUCLEOTIDE SEQUENCE</scope>
    <source>
        <strain evidence="3">KCS-6</strain>
    </source>
</reference>